<gene>
    <name evidence="2" type="ORF">EGI31_16040</name>
</gene>
<keyword evidence="3" id="KW-1185">Reference proteome</keyword>
<proteinExistence type="predicted"/>
<reference evidence="2 3" key="1">
    <citation type="submission" date="2018-11" db="EMBL/GenBank/DDBJ databases">
        <title>Novel bacteria species description.</title>
        <authorList>
            <person name="Han J.-H."/>
        </authorList>
    </citation>
    <scope>NUCLEOTIDE SEQUENCE [LARGE SCALE GENOMIC DNA]</scope>
    <source>
        <strain evidence="2 3">KCTC23259</strain>
    </source>
</reference>
<keyword evidence="1" id="KW-0732">Signal</keyword>
<accession>A0AAE3KXA4</accession>
<dbReference type="RefSeq" id="WP_255038146.1">
    <property type="nucleotide sequence ID" value="NZ_RJUF01000173.1"/>
</dbReference>
<evidence type="ECO:0000256" key="1">
    <source>
        <dbReference type="SAM" id="SignalP"/>
    </source>
</evidence>
<organism evidence="2 3">
    <name type="scientific">Lacihabitans soyangensis</name>
    <dbReference type="NCBI Taxonomy" id="869394"/>
    <lineage>
        <taxon>Bacteria</taxon>
        <taxon>Pseudomonadati</taxon>
        <taxon>Bacteroidota</taxon>
        <taxon>Cytophagia</taxon>
        <taxon>Cytophagales</taxon>
        <taxon>Leadbetterellaceae</taxon>
        <taxon>Lacihabitans</taxon>
    </lineage>
</organism>
<feature type="signal peptide" evidence="1">
    <location>
        <begin position="1"/>
        <end position="19"/>
    </location>
</feature>
<evidence type="ECO:0000313" key="2">
    <source>
        <dbReference type="EMBL" id="MCP9764455.1"/>
    </source>
</evidence>
<name>A0AAE3KXA4_9BACT</name>
<sequence length="449" mass="48256">MKKLILFFAIVLNGKVCFAQSSVINPNQGISVPQFTTAFIDGMTNQPKGTVVFDSDLNVMKYYNGTSWQTMSAGGVGYEWTTNGIDILNTNAGNVGVGTGTPKVKFDVVSPNITNAIFGSSSTGISLQQNWPTIGFNQYRDETNVQRYIGSGYAAGNTVDPTTGTMHWTSIPNGDAGNPTPLETTVMSLSALGRLSINGLTAPANGIIVDGSTNISPIVSNSASDGALRIYSPMTGQSFSGSQFMDIDKDAIQSRKVGVFPNFTKTEQNLRLNPYGGNVGVGTADNTISATLLVHKSPSSSFGTAVFKGTTHYSHFHFGTNEDTYIRGGKNGSNVVLSDVEGTGKVEIGVYPSLYKLEVNGTARAKEVIVETGWADYVFDKDYQLKSIDDLEAFVKQNKHLPNIPKASEIESNGLKVGETNKAMMEKIEELALYIIQLKKEIDVLKAKN</sequence>
<evidence type="ECO:0000313" key="3">
    <source>
        <dbReference type="Proteomes" id="UP001204144"/>
    </source>
</evidence>
<dbReference type="Proteomes" id="UP001204144">
    <property type="component" value="Unassembled WGS sequence"/>
</dbReference>
<dbReference type="AlphaFoldDB" id="A0AAE3KXA4"/>
<comment type="caution">
    <text evidence="2">The sequence shown here is derived from an EMBL/GenBank/DDBJ whole genome shotgun (WGS) entry which is preliminary data.</text>
</comment>
<evidence type="ECO:0008006" key="4">
    <source>
        <dbReference type="Google" id="ProtNLM"/>
    </source>
</evidence>
<protein>
    <recommendedName>
        <fullName evidence="4">Peptidase S74 domain-containing protein</fullName>
    </recommendedName>
</protein>
<feature type="chain" id="PRO_5041956305" description="Peptidase S74 domain-containing protein" evidence="1">
    <location>
        <begin position="20"/>
        <end position="449"/>
    </location>
</feature>
<dbReference type="EMBL" id="RJUF01000173">
    <property type="protein sequence ID" value="MCP9764455.1"/>
    <property type="molecule type" value="Genomic_DNA"/>
</dbReference>